<proteinExistence type="predicted"/>
<comment type="function">
    <text evidence="7">Part of the tripartite ATP-independent periplasmic (TRAP) transport system.</text>
</comment>
<keyword evidence="3 7" id="KW-0997">Cell inner membrane</keyword>
<keyword evidence="4 8" id="KW-0812">Transmembrane</keyword>
<evidence type="ECO:0000256" key="6">
    <source>
        <dbReference type="ARBA" id="ARBA00023136"/>
    </source>
</evidence>
<keyword evidence="11" id="KW-1185">Reference proteome</keyword>
<gene>
    <name evidence="10" type="ORF">HORIV_24060</name>
</gene>
<keyword evidence="7" id="KW-0813">Transport</keyword>
<evidence type="ECO:0000256" key="8">
    <source>
        <dbReference type="SAM" id="Phobius"/>
    </source>
</evidence>
<dbReference type="Pfam" id="PF06808">
    <property type="entry name" value="DctM"/>
    <property type="match status" value="1"/>
</dbReference>
<keyword evidence="6 8" id="KW-0472">Membrane</keyword>
<accession>A0ABN5WYF6</accession>
<evidence type="ECO:0000256" key="2">
    <source>
        <dbReference type="ARBA" id="ARBA00022475"/>
    </source>
</evidence>
<dbReference type="Proteomes" id="UP000289555">
    <property type="component" value="Chromosome"/>
</dbReference>
<evidence type="ECO:0000313" key="11">
    <source>
        <dbReference type="Proteomes" id="UP000289555"/>
    </source>
</evidence>
<dbReference type="EMBL" id="AP019416">
    <property type="protein sequence ID" value="BBI49985.1"/>
    <property type="molecule type" value="Genomic_DNA"/>
</dbReference>
<protein>
    <recommendedName>
        <fullName evidence="9">TRAP C4-dicarboxylate transport system permease DctM subunit domain-containing protein</fullName>
    </recommendedName>
</protein>
<keyword evidence="5 8" id="KW-1133">Transmembrane helix</keyword>
<dbReference type="InterPro" id="IPR010656">
    <property type="entry name" value="DctM"/>
</dbReference>
<evidence type="ECO:0000313" key="10">
    <source>
        <dbReference type="EMBL" id="BBI49985.1"/>
    </source>
</evidence>
<dbReference type="PANTHER" id="PTHR33362:SF3">
    <property type="entry name" value="SIALIC ACID TRAP TRANSPORTER PERMEASE PROTEIN SIAT"/>
    <property type="match status" value="1"/>
</dbReference>
<evidence type="ECO:0000256" key="4">
    <source>
        <dbReference type="ARBA" id="ARBA00022692"/>
    </source>
</evidence>
<evidence type="ECO:0000256" key="1">
    <source>
        <dbReference type="ARBA" id="ARBA00004429"/>
    </source>
</evidence>
<evidence type="ECO:0000256" key="5">
    <source>
        <dbReference type="ARBA" id="ARBA00022989"/>
    </source>
</evidence>
<comment type="subcellular location">
    <subcellularLocation>
        <location evidence="1 7">Cell inner membrane</location>
        <topology evidence="1 7">Multi-pass membrane protein</topology>
    </subcellularLocation>
</comment>
<name>A0ABN5WYF6_9GAMM</name>
<organism evidence="10 11">
    <name type="scientific">Vreelandella olivaria</name>
    <dbReference type="NCBI Taxonomy" id="390919"/>
    <lineage>
        <taxon>Bacteria</taxon>
        <taxon>Pseudomonadati</taxon>
        <taxon>Pseudomonadota</taxon>
        <taxon>Gammaproteobacteria</taxon>
        <taxon>Oceanospirillales</taxon>
        <taxon>Halomonadaceae</taxon>
        <taxon>Vreelandella</taxon>
    </lineage>
</organism>
<feature type="transmembrane region" description="Helical" evidence="8">
    <location>
        <begin position="45"/>
        <end position="66"/>
    </location>
</feature>
<evidence type="ECO:0000256" key="7">
    <source>
        <dbReference type="RuleBase" id="RU369079"/>
    </source>
</evidence>
<reference evidence="11" key="1">
    <citation type="journal article" date="2019" name="Microbiol. Resour. Announc.">
        <title>Complete Genome Sequence of Halomonas olivaria, a Moderately Halophilic Bacterium Isolated from Olive Processing Effluents, Obtained by Nanopore Sequencing.</title>
        <authorList>
            <person name="Nagata S."/>
            <person name="Ii K.M."/>
            <person name="Tsukimi T."/>
            <person name="Miura M.C."/>
            <person name="Galipon J."/>
            <person name="Arakawa K."/>
        </authorList>
    </citation>
    <scope>NUCLEOTIDE SEQUENCE [LARGE SCALE GENOMIC DNA]</scope>
    <source>
        <strain evidence="11">TYRC17</strain>
    </source>
</reference>
<evidence type="ECO:0000259" key="9">
    <source>
        <dbReference type="Pfam" id="PF06808"/>
    </source>
</evidence>
<sequence>MILLLVSLMVLLLIGVPIAYSLGLSGLVYFLIMQPGLIGVLPQRVLSGMDLYTMIALPLFILMGLVMNASGITARLIDFCLMLVGRFPGGLGHVNISTSMIFGGISGSSVSDTASVGSAMIPEMARKGYSVETASGITVASSTMGMIIPPSVPMVIYAVTSQQSIGTMFMASLVPGLLIGLLMMGIIALMAGRQGYPVPTQD</sequence>
<feature type="transmembrane region" description="Helical" evidence="8">
    <location>
        <begin position="168"/>
        <end position="191"/>
    </location>
</feature>
<dbReference type="InterPro" id="IPR004681">
    <property type="entry name" value="TRAP_DctM"/>
</dbReference>
<feature type="transmembrane region" description="Helical" evidence="8">
    <location>
        <begin position="129"/>
        <end position="148"/>
    </location>
</feature>
<feature type="domain" description="TRAP C4-dicarboxylate transport system permease DctM subunit" evidence="9">
    <location>
        <begin position="5"/>
        <end position="198"/>
    </location>
</feature>
<evidence type="ECO:0000256" key="3">
    <source>
        <dbReference type="ARBA" id="ARBA00022519"/>
    </source>
</evidence>
<dbReference type="PANTHER" id="PTHR33362">
    <property type="entry name" value="SIALIC ACID TRAP TRANSPORTER PERMEASE PROTEIN SIAT-RELATED"/>
    <property type="match status" value="1"/>
</dbReference>
<keyword evidence="2" id="KW-1003">Cell membrane</keyword>